<dbReference type="Pfam" id="PF12796">
    <property type="entry name" value="Ank_2"/>
    <property type="match status" value="3"/>
</dbReference>
<dbReference type="Pfam" id="PF00023">
    <property type="entry name" value="Ank"/>
    <property type="match status" value="1"/>
</dbReference>
<reference evidence="4 5" key="1">
    <citation type="submission" date="2016-08" db="EMBL/GenBank/DDBJ databases">
        <title>A Parts List for Fungal Cellulosomes Revealed by Comparative Genomics.</title>
        <authorList>
            <consortium name="DOE Joint Genome Institute"/>
            <person name="Haitjema C.H."/>
            <person name="Gilmore S.P."/>
            <person name="Henske J.K."/>
            <person name="Solomon K.V."/>
            <person name="De Groot R."/>
            <person name="Kuo A."/>
            <person name="Mondo S.J."/>
            <person name="Salamov A.A."/>
            <person name="Labutti K."/>
            <person name="Zhao Z."/>
            <person name="Chiniquy J."/>
            <person name="Barry K."/>
            <person name="Brewer H.M."/>
            <person name="Purvine S.O."/>
            <person name="Wright A.T."/>
            <person name="Boxma B."/>
            <person name="Van Alen T."/>
            <person name="Hackstein J.H."/>
            <person name="Baker S.E."/>
            <person name="Grigoriev I.V."/>
            <person name="O'Malley M.A."/>
        </authorList>
    </citation>
    <scope>NUCLEOTIDE SEQUENCE [LARGE SCALE GENOMIC DNA]</scope>
    <source>
        <strain evidence="4 5">G1</strain>
    </source>
</reference>
<dbReference type="Pfam" id="PF13857">
    <property type="entry name" value="Ank_5"/>
    <property type="match status" value="1"/>
</dbReference>
<evidence type="ECO:0000313" key="4">
    <source>
        <dbReference type="EMBL" id="ORY74641.1"/>
    </source>
</evidence>
<dbReference type="PROSITE" id="PS50088">
    <property type="entry name" value="ANK_REPEAT"/>
    <property type="match status" value="3"/>
</dbReference>
<dbReference type="AlphaFoldDB" id="A0A1Y2ESU6"/>
<dbReference type="STRING" id="1754190.A0A1Y2ESU6"/>
<dbReference type="SMART" id="SM00248">
    <property type="entry name" value="ANK"/>
    <property type="match status" value="10"/>
</dbReference>
<dbReference type="EMBL" id="MCOG01000028">
    <property type="protein sequence ID" value="ORY74641.1"/>
    <property type="molecule type" value="Genomic_DNA"/>
</dbReference>
<feature type="repeat" description="ANK" evidence="3">
    <location>
        <begin position="259"/>
        <end position="291"/>
    </location>
</feature>
<sequence length="390" mass="44258">MEKSAIKDKIDINTKDIYDKYPIITAIYACNLDIFKYLLNNDVNINVKNSEGKSLLSLAIDTFPTAIKYLLKRPNVKINEKDVNGDYPVIKAIYRNNFNLTVLLYKYAQDNNIEMNIKDRSGNTPLLISYRLNYQKIFRYLLMYCDINEKDGTGNSLLFYSILNKHIGTIKYLVNHGADVNFVDALGNTLFDIAKSTGSKDSLIALIQSKSLLLNIPNLNGDVPLCSIINDNNYNIDSKEIIVLELVKKGANVNFIDIRGNTPLVYAIRQKHPTIAKFLIENGSNVNHITYDKKSILMEAIENDELIIVKILIKFGADINYCSPTTGETAFSIASKKENKDIFEYLTNYNVNNCPPNLVDDLVRNNNQNLLSIIKDNHPPAHIAKKMRYI</sequence>
<gene>
    <name evidence="4" type="ORF">LY90DRAFT_401733</name>
</gene>
<evidence type="ECO:0000256" key="2">
    <source>
        <dbReference type="ARBA" id="ARBA00023043"/>
    </source>
</evidence>
<dbReference type="OrthoDB" id="20872at2759"/>
<keyword evidence="5" id="KW-1185">Reference proteome</keyword>
<dbReference type="Gene3D" id="1.25.40.20">
    <property type="entry name" value="Ankyrin repeat-containing domain"/>
    <property type="match status" value="2"/>
</dbReference>
<dbReference type="PROSITE" id="PS50297">
    <property type="entry name" value="ANK_REP_REGION"/>
    <property type="match status" value="2"/>
</dbReference>
<dbReference type="SUPFAM" id="SSF48403">
    <property type="entry name" value="Ankyrin repeat"/>
    <property type="match status" value="2"/>
</dbReference>
<name>A0A1Y2ESU6_9FUNG</name>
<dbReference type="InterPro" id="IPR036770">
    <property type="entry name" value="Ankyrin_rpt-contain_sf"/>
</dbReference>
<proteinExistence type="predicted"/>
<feature type="repeat" description="ANK" evidence="3">
    <location>
        <begin position="292"/>
        <end position="324"/>
    </location>
</feature>
<protein>
    <submittedName>
        <fullName evidence="4">Ankyrin</fullName>
    </submittedName>
</protein>
<accession>A0A1Y2ESU6</accession>
<evidence type="ECO:0000313" key="5">
    <source>
        <dbReference type="Proteomes" id="UP000193920"/>
    </source>
</evidence>
<dbReference type="PANTHER" id="PTHR24198:SF165">
    <property type="entry name" value="ANKYRIN REPEAT-CONTAINING PROTEIN-RELATED"/>
    <property type="match status" value="1"/>
</dbReference>
<evidence type="ECO:0000256" key="3">
    <source>
        <dbReference type="PROSITE-ProRule" id="PRU00023"/>
    </source>
</evidence>
<keyword evidence="2 3" id="KW-0040">ANK repeat</keyword>
<organism evidence="4 5">
    <name type="scientific">Neocallimastix californiae</name>
    <dbReference type="NCBI Taxonomy" id="1754190"/>
    <lineage>
        <taxon>Eukaryota</taxon>
        <taxon>Fungi</taxon>
        <taxon>Fungi incertae sedis</taxon>
        <taxon>Chytridiomycota</taxon>
        <taxon>Chytridiomycota incertae sedis</taxon>
        <taxon>Neocallimastigomycetes</taxon>
        <taxon>Neocallimastigales</taxon>
        <taxon>Neocallimastigaceae</taxon>
        <taxon>Neocallimastix</taxon>
    </lineage>
</organism>
<dbReference type="Proteomes" id="UP000193920">
    <property type="component" value="Unassembled WGS sequence"/>
</dbReference>
<keyword evidence="1" id="KW-0677">Repeat</keyword>
<dbReference type="PANTHER" id="PTHR24198">
    <property type="entry name" value="ANKYRIN REPEAT AND PROTEIN KINASE DOMAIN-CONTAINING PROTEIN"/>
    <property type="match status" value="1"/>
</dbReference>
<evidence type="ECO:0000256" key="1">
    <source>
        <dbReference type="ARBA" id="ARBA00022737"/>
    </source>
</evidence>
<dbReference type="InterPro" id="IPR002110">
    <property type="entry name" value="Ankyrin_rpt"/>
</dbReference>
<feature type="repeat" description="ANK" evidence="3">
    <location>
        <begin position="153"/>
        <end position="185"/>
    </location>
</feature>
<comment type="caution">
    <text evidence="4">The sequence shown here is derived from an EMBL/GenBank/DDBJ whole genome shotgun (WGS) entry which is preliminary data.</text>
</comment>